<reference evidence="2 3" key="1">
    <citation type="submission" date="2011-04" db="EMBL/GenBank/DDBJ databases">
        <authorList>
            <person name="Muzny D."/>
            <person name="Qin X."/>
            <person name="Deng J."/>
            <person name="Jiang H."/>
            <person name="Liu Y."/>
            <person name="Qu J."/>
            <person name="Song X.-Z."/>
            <person name="Zhang L."/>
            <person name="Thornton R."/>
            <person name="Coyle M."/>
            <person name="Francisco L."/>
            <person name="Jackson L."/>
            <person name="Javaid M."/>
            <person name="Korchina V."/>
            <person name="Kovar C."/>
            <person name="Mata R."/>
            <person name="Mathew T."/>
            <person name="Ngo R."/>
            <person name="Nguyen L."/>
            <person name="Nguyen N."/>
            <person name="Okwuonu G."/>
            <person name="Ongeri F."/>
            <person name="Pham C."/>
            <person name="Simmons D."/>
            <person name="Wilczek-Boney K."/>
            <person name="Hale W."/>
            <person name="Jakkamsetti A."/>
            <person name="Pham P."/>
            <person name="Ruth R."/>
            <person name="San Lucas F."/>
            <person name="Warren J."/>
            <person name="Zhang J."/>
            <person name="Zhao Z."/>
            <person name="Zhou C."/>
            <person name="Zhu D."/>
            <person name="Lee S."/>
            <person name="Bess C."/>
            <person name="Blankenburg K."/>
            <person name="Forbes L."/>
            <person name="Fu Q."/>
            <person name="Gubbala S."/>
            <person name="Hirani K."/>
            <person name="Jayaseelan J.C."/>
            <person name="Lara F."/>
            <person name="Munidasa M."/>
            <person name="Palculict T."/>
            <person name="Patil S."/>
            <person name="Pu L.-L."/>
            <person name="Saada N."/>
            <person name="Tang L."/>
            <person name="Weissenberger G."/>
            <person name="Zhu Y."/>
            <person name="Hemphill L."/>
            <person name="Shang Y."/>
            <person name="Youmans B."/>
            <person name="Ayvaz T."/>
            <person name="Ross M."/>
            <person name="Santibanez J."/>
            <person name="Aqrawi P."/>
            <person name="Gross S."/>
            <person name="Joshi V."/>
            <person name="Fowler G."/>
            <person name="Nazareth L."/>
            <person name="Reid J."/>
            <person name="Worley K."/>
            <person name="Petrosino J."/>
            <person name="Highlander S."/>
            <person name="Gibbs R."/>
        </authorList>
    </citation>
    <scope>NUCLEOTIDE SEQUENCE [LARGE SCALE GENOMIC DNA]</scope>
    <source>
        <strain evidence="2 3">2681</strain>
    </source>
</reference>
<evidence type="ECO:0000313" key="2">
    <source>
        <dbReference type="EMBL" id="EGQ20847.1"/>
    </source>
</evidence>
<organism evidence="2 3">
    <name type="scientific">Sporosarcina newyorkensis 2681</name>
    <dbReference type="NCBI Taxonomy" id="1027292"/>
    <lineage>
        <taxon>Bacteria</taxon>
        <taxon>Bacillati</taxon>
        <taxon>Bacillota</taxon>
        <taxon>Bacilli</taxon>
        <taxon>Bacillales</taxon>
        <taxon>Caryophanaceae</taxon>
        <taxon>Sporosarcina</taxon>
    </lineage>
</organism>
<dbReference type="eggNOG" id="ENOG5032RKH">
    <property type="taxonomic scope" value="Bacteria"/>
</dbReference>
<dbReference type="EMBL" id="AFPZ01000107">
    <property type="protein sequence ID" value="EGQ20847.1"/>
    <property type="molecule type" value="Genomic_DNA"/>
</dbReference>
<dbReference type="STRING" id="759851.SAMN04244570_2759"/>
<accession>F9DXD5</accession>
<feature type="compositionally biased region" description="Pro residues" evidence="1">
    <location>
        <begin position="53"/>
        <end position="66"/>
    </location>
</feature>
<dbReference type="Proteomes" id="UP000005316">
    <property type="component" value="Unassembled WGS sequence"/>
</dbReference>
<dbReference type="HOGENOM" id="CLU_110161_0_0_9"/>
<feature type="compositionally biased region" description="Gly residues" evidence="1">
    <location>
        <begin position="41"/>
        <end position="52"/>
    </location>
</feature>
<protein>
    <recommendedName>
        <fullName evidence="4">Transporter</fullName>
    </recommendedName>
</protein>
<name>F9DXD5_9BACL</name>
<dbReference type="RefSeq" id="WP_009498157.1">
    <property type="nucleotide sequence ID" value="NZ_GL982998.1"/>
</dbReference>
<proteinExistence type="predicted"/>
<evidence type="ECO:0008006" key="4">
    <source>
        <dbReference type="Google" id="ProtNLM"/>
    </source>
</evidence>
<dbReference type="OrthoDB" id="2068061at2"/>
<feature type="compositionally biased region" description="Low complexity" evidence="1">
    <location>
        <begin position="94"/>
        <end position="111"/>
    </location>
</feature>
<feature type="region of interest" description="Disordered" evidence="1">
    <location>
        <begin position="1"/>
        <end position="129"/>
    </location>
</feature>
<sequence length="194" mass="21939">MNQSDGHMWYPQLPEGYPGQQYEAYHHTNRPSQFPPHQQGWPGGGYPGGGVPGYPPPGQSYPPWQPGYPGQQHGFPNQPAFPGYPSQPNYPGFPGQHGQHGQHGGQNQQGPPTSPPPSQTPSYPDAQLRAVDPGGIAGCLYRYTYIWTSRNNGFWYYPTFVGRTSIAGYRWDPRHYRWEYYGMDLKHIDTFRCI</sequence>
<gene>
    <name evidence="2" type="ORF">HMPREF9372_3466</name>
</gene>
<dbReference type="AlphaFoldDB" id="F9DXD5"/>
<evidence type="ECO:0000256" key="1">
    <source>
        <dbReference type="SAM" id="MobiDB-lite"/>
    </source>
</evidence>
<evidence type="ECO:0000313" key="3">
    <source>
        <dbReference type="Proteomes" id="UP000005316"/>
    </source>
</evidence>
<comment type="caution">
    <text evidence="2">The sequence shown here is derived from an EMBL/GenBank/DDBJ whole genome shotgun (WGS) entry which is preliminary data.</text>
</comment>